<dbReference type="EMBL" id="CP016244">
    <property type="protein sequence ID" value="ANQ07196.1"/>
    <property type="molecule type" value="Genomic_DNA"/>
</dbReference>
<dbReference type="InterPro" id="IPR000629">
    <property type="entry name" value="RNA-helicase_DEAD-box_CS"/>
</dbReference>
<dbReference type="GO" id="GO:0003724">
    <property type="term" value="F:RNA helicase activity"/>
    <property type="evidence" value="ECO:0007669"/>
    <property type="project" value="UniProtKB-EC"/>
</dbReference>
<dbReference type="Proteomes" id="UP000092716">
    <property type="component" value="Chromosome 6"/>
</dbReference>
<dbReference type="SMART" id="SM00487">
    <property type="entry name" value="DEXDc"/>
    <property type="match status" value="1"/>
</dbReference>
<dbReference type="SUPFAM" id="SSF52540">
    <property type="entry name" value="P-loop containing nucleoside triphosphate hydrolases"/>
    <property type="match status" value="1"/>
</dbReference>
<dbReference type="GO" id="GO:0016787">
    <property type="term" value="F:hydrolase activity"/>
    <property type="evidence" value="ECO:0007669"/>
    <property type="project" value="UniProtKB-KW"/>
</dbReference>
<dbReference type="GO" id="GO:0003676">
    <property type="term" value="F:nucleic acid binding"/>
    <property type="evidence" value="ECO:0007669"/>
    <property type="project" value="InterPro"/>
</dbReference>
<dbReference type="RefSeq" id="XP_019913891.1">
    <property type="nucleotide sequence ID" value="XM_020058199.1"/>
</dbReference>
<feature type="compositionally biased region" description="Basic and acidic residues" evidence="12">
    <location>
        <begin position="415"/>
        <end position="428"/>
    </location>
</feature>
<reference evidence="16" key="1">
    <citation type="submission" date="2016-06" db="EMBL/GenBank/DDBJ databases">
        <title>First high quality genome sequence of Plasmodium coatneyi using continuous long reads from single molecule, real-time sequencing.</title>
        <authorList>
            <person name="Chien J.-T."/>
            <person name="Pakala S.B."/>
            <person name="Geraldo J.A."/>
            <person name="Lapp S.A."/>
            <person name="Barnwell J.W."/>
            <person name="Kissinger J.C."/>
            <person name="Galinski M.R."/>
            <person name="Humphrey J.C."/>
        </authorList>
    </citation>
    <scope>NUCLEOTIDE SEQUENCE [LARGE SCALE GENOMIC DNA]</scope>
    <source>
        <strain evidence="16">Hackeri</strain>
    </source>
</reference>
<evidence type="ECO:0000259" key="13">
    <source>
        <dbReference type="PROSITE" id="PS51192"/>
    </source>
</evidence>
<evidence type="ECO:0000256" key="6">
    <source>
        <dbReference type="ARBA" id="ARBA00022741"/>
    </source>
</evidence>
<gene>
    <name evidence="15" type="ORF">PCOAH_00013900</name>
</gene>
<evidence type="ECO:0000256" key="2">
    <source>
        <dbReference type="ARBA" id="ARBA00009334"/>
    </source>
</evidence>
<dbReference type="EC" id="3.6.4.13" evidence="3"/>
<evidence type="ECO:0000256" key="12">
    <source>
        <dbReference type="SAM" id="MobiDB-lite"/>
    </source>
</evidence>
<feature type="compositionally biased region" description="Basic and acidic residues" evidence="12">
    <location>
        <begin position="439"/>
        <end position="478"/>
    </location>
</feature>
<keyword evidence="9" id="KW-0067">ATP-binding</keyword>
<feature type="region of interest" description="Disordered" evidence="12">
    <location>
        <begin position="1"/>
        <end position="62"/>
    </location>
</feature>
<dbReference type="InterPro" id="IPR011545">
    <property type="entry name" value="DEAD/DEAH_box_helicase_dom"/>
</dbReference>
<feature type="compositionally biased region" description="Polar residues" evidence="12">
    <location>
        <begin position="373"/>
        <end position="382"/>
    </location>
</feature>
<dbReference type="OrthoDB" id="196131at2759"/>
<evidence type="ECO:0000256" key="10">
    <source>
        <dbReference type="ARBA" id="ARBA00023242"/>
    </source>
</evidence>
<evidence type="ECO:0000256" key="8">
    <source>
        <dbReference type="ARBA" id="ARBA00022806"/>
    </source>
</evidence>
<dbReference type="InterPro" id="IPR044742">
    <property type="entry name" value="DEAD/DEAH_RhlB"/>
</dbReference>
<keyword evidence="10" id="KW-0539">Nucleus</keyword>
<protein>
    <recommendedName>
        <fullName evidence="3">RNA helicase</fullName>
        <ecNumber evidence="3">3.6.4.13</ecNumber>
    </recommendedName>
</protein>
<feature type="compositionally biased region" description="Basic and acidic residues" evidence="12">
    <location>
        <begin position="488"/>
        <end position="500"/>
    </location>
</feature>
<dbReference type="Gene3D" id="3.40.50.300">
    <property type="entry name" value="P-loop containing nucleotide triphosphate hydrolases"/>
    <property type="match status" value="2"/>
</dbReference>
<dbReference type="PROSITE" id="PS51194">
    <property type="entry name" value="HELICASE_CTER"/>
    <property type="match status" value="1"/>
</dbReference>
<keyword evidence="6" id="KW-0547">Nucleotide-binding</keyword>
<keyword evidence="7" id="KW-0378">Hydrolase</keyword>
<keyword evidence="5" id="KW-0698">rRNA processing</keyword>
<feature type="compositionally biased region" description="Basic and acidic residues" evidence="12">
    <location>
        <begin position="520"/>
        <end position="542"/>
    </location>
</feature>
<feature type="domain" description="Helicase C-terminal" evidence="14">
    <location>
        <begin position="813"/>
        <end position="972"/>
    </location>
</feature>
<dbReference type="VEuPathDB" id="PlasmoDB:PCOAH_00013900"/>
<keyword evidence="4" id="KW-0690">Ribosome biogenesis</keyword>
<comment type="function">
    <text evidence="11">ATP-dependent RNA helicase required for 60S ribosomal subunit synthesis. Involved in efficient pre-rRNA processing, predominantly at site A3, which is necessary for the normal formation of 25S and 5.8S rRNAs.</text>
</comment>
<comment type="subcellular location">
    <subcellularLocation>
        <location evidence="1">Nucleus</location>
        <location evidence="1">Nucleolus</location>
    </subcellularLocation>
</comment>
<evidence type="ECO:0000256" key="11">
    <source>
        <dbReference type="ARBA" id="ARBA00037449"/>
    </source>
</evidence>
<dbReference type="Pfam" id="PF00271">
    <property type="entry name" value="Helicase_C"/>
    <property type="match status" value="1"/>
</dbReference>
<dbReference type="InterPro" id="IPR027417">
    <property type="entry name" value="P-loop_NTPase"/>
</dbReference>
<dbReference type="PROSITE" id="PS51192">
    <property type="entry name" value="HELICASE_ATP_BIND_1"/>
    <property type="match status" value="1"/>
</dbReference>
<dbReference type="Pfam" id="PF00270">
    <property type="entry name" value="DEAD"/>
    <property type="match status" value="1"/>
</dbReference>
<evidence type="ECO:0000259" key="14">
    <source>
        <dbReference type="PROSITE" id="PS51194"/>
    </source>
</evidence>
<evidence type="ECO:0000256" key="9">
    <source>
        <dbReference type="ARBA" id="ARBA00022840"/>
    </source>
</evidence>
<organism evidence="15 16">
    <name type="scientific">Plasmodium coatneyi</name>
    <dbReference type="NCBI Taxonomy" id="208452"/>
    <lineage>
        <taxon>Eukaryota</taxon>
        <taxon>Sar</taxon>
        <taxon>Alveolata</taxon>
        <taxon>Apicomplexa</taxon>
        <taxon>Aconoidasida</taxon>
        <taxon>Haemosporida</taxon>
        <taxon>Plasmodiidae</taxon>
        <taxon>Plasmodium</taxon>
    </lineage>
</organism>
<feature type="region of interest" description="Disordered" evidence="12">
    <location>
        <begin position="218"/>
        <end position="274"/>
    </location>
</feature>
<dbReference type="KEGG" id="pcot:PCOAH_00013900"/>
<evidence type="ECO:0000256" key="3">
    <source>
        <dbReference type="ARBA" id="ARBA00012552"/>
    </source>
</evidence>
<sequence>MSANNLAQPSQTEQQGGCTSRASEHIEGGKNAHGTGDVTGDETTRETEEGNENAAIKGTQKGEANDTLNDVISKYLMNVDSIDSAHGTVTNTLGENVYQLYSHLYPNGGVESYWEQAGNPDFVAFPGRSNFVVSQTDEATTTVGSHSNNTAAGQMREPRGQHIPHPNADSLISQNSHLSYIDIVNSMGGNYEPYGAAAQIFNYQSEEEFAHNGNAYEEDGYSETYSERKSPPPEPTQKRKTYAENIDTYGPTSKMRKGINSRYPVEGTHNSEKKSNLYRNNSQWEVREGSPLHHRERPGLYKGAFKKWEGNQINSREGKEVGYAQDEKHNVVDKKRFVSKWDNVDEGDNNHHGVPRGETCYDDSRGNYPERGGSNQFGTGKPSQPVRGGPSQFDRGRASQYGRGRPTQFGRGRPGHVERGGRSNHYENGRSSQQYYDRSSQRDPDKPNRYGYDQHSKYDHGRPNKYDLDKSSKYEADRSSQYGSNRSTQDDLDRFSKHSSDQPNRCGYDGRSKYNPNKSNHHDRDVAIQYDSGHRNEAAEKRDNTYRGRKYKCNIFDEECYIIECKSYGSEEMNVPGPLSSMEDLSTICGNDLYRNICEKGYSQMTIVQKYSIPIIKNKMNLIASSQTGSGKTFSFLCPVVTNLIADNDTLRPHFPGAYACVSPLGLVLCPTRELVLQILNEVNSLTKNMGLVCMAFYGGETMKDQIVQINERQADVIVSTPGRLLDLMNSCKVSLSFVKYLIFDEADEMISLGLKEQMDSILFEKDLSAIDARQTILFTATFSESLREDIEKFMATPYVFLNITQKREVRNSIKQVVKYVPAKCKQDELLKDLRTLQGQAIIFVELRSSINYIFSALKSNGYDVNYLHGKMTQARRQDVFQQFRDKEFQILIATSIAARGLDFPDLELVINYDLPAEFEQYMHRIGRTGRIGKTGLAINYFNSSNRKIIDKLIEHLRKHDQTVPQWLLNFN</sequence>
<evidence type="ECO:0000256" key="5">
    <source>
        <dbReference type="ARBA" id="ARBA00022552"/>
    </source>
</evidence>
<feature type="domain" description="Helicase ATP-binding" evidence="13">
    <location>
        <begin position="613"/>
        <end position="801"/>
    </location>
</feature>
<dbReference type="PROSITE" id="PS00039">
    <property type="entry name" value="DEAD_ATP_HELICASE"/>
    <property type="match status" value="1"/>
</dbReference>
<dbReference type="AlphaFoldDB" id="A0A1B1DWM6"/>
<dbReference type="GeneID" id="30908116"/>
<name>A0A1B1DWM6_9APIC</name>
<keyword evidence="16" id="KW-1185">Reference proteome</keyword>
<comment type="similarity">
    <text evidence="2">Belongs to the DEAD box helicase family. DDX5/DBP2 subfamily.</text>
</comment>
<evidence type="ECO:0000256" key="1">
    <source>
        <dbReference type="ARBA" id="ARBA00004604"/>
    </source>
</evidence>
<dbReference type="InterPro" id="IPR001650">
    <property type="entry name" value="Helicase_C-like"/>
</dbReference>
<dbReference type="SMART" id="SM00490">
    <property type="entry name" value="HELICc"/>
    <property type="match status" value="1"/>
</dbReference>
<dbReference type="CDD" id="cd18787">
    <property type="entry name" value="SF2_C_DEAD"/>
    <property type="match status" value="1"/>
</dbReference>
<dbReference type="GO" id="GO:0005524">
    <property type="term" value="F:ATP binding"/>
    <property type="evidence" value="ECO:0007669"/>
    <property type="project" value="UniProtKB-KW"/>
</dbReference>
<evidence type="ECO:0000313" key="16">
    <source>
        <dbReference type="Proteomes" id="UP000092716"/>
    </source>
</evidence>
<feature type="compositionally biased region" description="Polar residues" evidence="12">
    <location>
        <begin position="1"/>
        <end position="21"/>
    </location>
</feature>
<accession>A0A1B1DWM6</accession>
<dbReference type="InterPro" id="IPR014001">
    <property type="entry name" value="Helicase_ATP-bd"/>
</dbReference>
<evidence type="ECO:0000256" key="7">
    <source>
        <dbReference type="ARBA" id="ARBA00022801"/>
    </source>
</evidence>
<keyword evidence="8 15" id="KW-0347">Helicase</keyword>
<evidence type="ECO:0000313" key="15">
    <source>
        <dbReference type="EMBL" id="ANQ07196.1"/>
    </source>
</evidence>
<evidence type="ECO:0000256" key="4">
    <source>
        <dbReference type="ARBA" id="ARBA00022517"/>
    </source>
</evidence>
<dbReference type="PANTHER" id="PTHR47958">
    <property type="entry name" value="ATP-DEPENDENT RNA HELICASE DBP3"/>
    <property type="match status" value="1"/>
</dbReference>
<proteinExistence type="inferred from homology"/>
<dbReference type="CDD" id="cd00268">
    <property type="entry name" value="DEADc"/>
    <property type="match status" value="1"/>
</dbReference>
<feature type="region of interest" description="Disordered" evidence="12">
    <location>
        <begin position="342"/>
        <end position="542"/>
    </location>
</feature>